<feature type="domain" description="Bacterial alpha-L-rhamnosidase N-terminal" evidence="5">
    <location>
        <begin position="139"/>
        <end position="308"/>
    </location>
</feature>
<feature type="domain" description="Alpha-L-rhamnosidase C-terminal" evidence="7">
    <location>
        <begin position="771"/>
        <end position="846"/>
    </location>
</feature>
<dbReference type="OrthoDB" id="9761045at2"/>
<reference evidence="9" key="1">
    <citation type="submission" date="2018-05" db="EMBL/GenBank/DDBJ databases">
        <authorList>
            <person name="Klenk H.-P."/>
            <person name="Huntemann M."/>
            <person name="Clum A."/>
            <person name="Pillay M."/>
            <person name="Palaniappan K."/>
            <person name="Varghese N."/>
            <person name="Mikhailova N."/>
            <person name="Stamatis D."/>
            <person name="Reddy T."/>
            <person name="Daum C."/>
            <person name="Shapiro N."/>
            <person name="Ivanova N."/>
            <person name="Kyrpides N."/>
            <person name="Woyke T."/>
        </authorList>
    </citation>
    <scope>NUCLEOTIDE SEQUENCE [LARGE SCALE GENOMIC DNA]</scope>
    <source>
        <strain evidence="9">DSM 45417</strain>
    </source>
</reference>
<comment type="catalytic activity">
    <reaction evidence="1">
        <text>Hydrolysis of terminal non-reducing alpha-L-rhamnose residues in alpha-L-rhamnosides.</text>
        <dbReference type="EC" id="3.2.1.40"/>
    </reaction>
</comment>
<evidence type="ECO:0000256" key="2">
    <source>
        <dbReference type="ARBA" id="ARBA00012652"/>
    </source>
</evidence>
<dbReference type="GO" id="GO:0030596">
    <property type="term" value="F:alpha-L-rhamnosidase activity"/>
    <property type="evidence" value="ECO:0007669"/>
    <property type="project" value="UniProtKB-EC"/>
</dbReference>
<evidence type="ECO:0000313" key="9">
    <source>
        <dbReference type="Proteomes" id="UP000246661"/>
    </source>
</evidence>
<dbReference type="RefSeq" id="WP_110007045.1">
    <property type="nucleotide sequence ID" value="NZ_QGTX01000001.1"/>
</dbReference>
<feature type="domain" description="Alpha-L-rhamnosidase six-hairpin glycosidase" evidence="6">
    <location>
        <begin position="421"/>
        <end position="769"/>
    </location>
</feature>
<evidence type="ECO:0000256" key="3">
    <source>
        <dbReference type="ARBA" id="ARBA00022801"/>
    </source>
</evidence>
<dbReference type="Pfam" id="PF08531">
    <property type="entry name" value="Bac_rhamnosid_N"/>
    <property type="match status" value="1"/>
</dbReference>
<dbReference type="PANTHER" id="PTHR33307">
    <property type="entry name" value="ALPHA-RHAMNOSIDASE (EUROFUNG)"/>
    <property type="match status" value="1"/>
</dbReference>
<dbReference type="Gene3D" id="1.50.10.10">
    <property type="match status" value="1"/>
</dbReference>
<comment type="caution">
    <text evidence="8">The sequence shown here is derived from an EMBL/GenBank/DDBJ whole genome shotgun (WGS) entry which is preliminary data.</text>
</comment>
<dbReference type="Gene3D" id="2.60.120.260">
    <property type="entry name" value="Galactose-binding domain-like"/>
    <property type="match status" value="2"/>
</dbReference>
<dbReference type="InterPro" id="IPR016007">
    <property type="entry name" value="Alpha_rhamnosid"/>
</dbReference>
<dbReference type="InterPro" id="IPR013783">
    <property type="entry name" value="Ig-like_fold"/>
</dbReference>
<accession>A0A317QTD9</accession>
<evidence type="ECO:0000259" key="5">
    <source>
        <dbReference type="Pfam" id="PF08531"/>
    </source>
</evidence>
<name>A0A317QTD9_9ACTN</name>
<dbReference type="InterPro" id="IPR008902">
    <property type="entry name" value="Rhamnosid_concanavalin"/>
</dbReference>
<dbReference type="InterPro" id="IPR008928">
    <property type="entry name" value="6-hairpin_glycosidase_sf"/>
</dbReference>
<dbReference type="Pfam" id="PF05592">
    <property type="entry name" value="Bac_rhamnosid"/>
    <property type="match status" value="1"/>
</dbReference>
<dbReference type="Pfam" id="PF25788">
    <property type="entry name" value="Ig_Rha78A_N"/>
    <property type="match status" value="1"/>
</dbReference>
<dbReference type="Pfam" id="PF17390">
    <property type="entry name" value="Bac_rhamnosid_C"/>
    <property type="match status" value="1"/>
</dbReference>
<keyword evidence="3" id="KW-0378">Hydrolase</keyword>
<dbReference type="SUPFAM" id="SSF48208">
    <property type="entry name" value="Six-hairpin glycosidases"/>
    <property type="match status" value="1"/>
</dbReference>
<dbReference type="Gene3D" id="2.60.420.10">
    <property type="entry name" value="Maltose phosphorylase, domain 3"/>
    <property type="match status" value="1"/>
</dbReference>
<evidence type="ECO:0000259" key="7">
    <source>
        <dbReference type="Pfam" id="PF17390"/>
    </source>
</evidence>
<dbReference type="EC" id="3.2.1.40" evidence="2"/>
<dbReference type="Gene3D" id="2.60.40.10">
    <property type="entry name" value="Immunoglobulins"/>
    <property type="match status" value="1"/>
</dbReference>
<organism evidence="8 9">
    <name type="scientific">Geodermatophilus normandii</name>
    <dbReference type="NCBI Taxonomy" id="1137989"/>
    <lineage>
        <taxon>Bacteria</taxon>
        <taxon>Bacillati</taxon>
        <taxon>Actinomycetota</taxon>
        <taxon>Actinomycetes</taxon>
        <taxon>Geodermatophilales</taxon>
        <taxon>Geodermatophilaceae</taxon>
        <taxon>Geodermatophilus</taxon>
    </lineage>
</organism>
<evidence type="ECO:0000259" key="4">
    <source>
        <dbReference type="Pfam" id="PF05592"/>
    </source>
</evidence>
<dbReference type="PIRSF" id="PIRSF010631">
    <property type="entry name" value="A-rhamnsds"/>
    <property type="match status" value="1"/>
</dbReference>
<dbReference type="Proteomes" id="UP000246661">
    <property type="component" value="Unassembled WGS sequence"/>
</dbReference>
<proteinExistence type="predicted"/>
<evidence type="ECO:0000256" key="1">
    <source>
        <dbReference type="ARBA" id="ARBA00001445"/>
    </source>
</evidence>
<dbReference type="GO" id="GO:0005975">
    <property type="term" value="P:carbohydrate metabolic process"/>
    <property type="evidence" value="ECO:0007669"/>
    <property type="project" value="InterPro"/>
</dbReference>
<dbReference type="InterPro" id="IPR012341">
    <property type="entry name" value="6hp_glycosidase-like_sf"/>
</dbReference>
<dbReference type="Pfam" id="PF17389">
    <property type="entry name" value="Bac_rhamnosid6H"/>
    <property type="match status" value="1"/>
</dbReference>
<keyword evidence="9" id="KW-1185">Reference proteome</keyword>
<sequence>MSDVTVAPVTVEHHRVPLGIGGTTPRLSWVTATELPGWRQSAYELEIGDWSSGRVDSADSVLVPWGAPPLASRERRTVRVRVWGQGDAGPSAWSEEVAVEAGLLAPADWTARLVRPVPPTGAEEAVALLRREFTLDRPVTRARLYATAQGVYEAELNGTPVDDAVLSPGWTSYRHRLRYRTTDVTGLLREGANALGVHLAEGWFTGYLGFTGKREWYGDRTGAFLQLEVEHPDGSRTVVTTDGAWRSTTDGPTVRSGLYSGETVDFRRDLPGWSAPGFDDAAWTPVEVADLDLATLVAPTGPPVRRTQVLPVQAVTTSPSGRRLVDFGQNLVGRIRFALPDGPAGTQITVRHAEVLEHGELGTRPLKAARATDVAVLDGRGPRTWEPRSTFHGFRYAEVSGWPGELRAEDLEAVVLHTDLRRTGTFSCSDPEVERLHENVVWGMRGNFLDIPTDCPQRDERLGWTGDLQVFAPTASFLHDTTGMLRSWLADLAVEQREFDGVVPMYVPFLPLLPFPQQAETGWGDAAVVVPWVLYQRTGDAGLLADQWGSMTAWVDAFAARAGEALDFPGGGFSFGDWLDTAAPPDNPAAARTPWQCVATAYLARSARTVAQAAEVLGHDGTRFAELGERAAARFRAEYVSPNGRVAFPSQTAYALALEFDLLEPGQREHAGRLLAQQVLADGFHIASGFLGTPLVTDALTNAGELATAYALLLQRENPSWLYAVTMGATTIWERWDSMLPDGTINPGEMTSFNHYAFGAVADWLHRTVAGLAPAAPGYRRIRFAPRPGPGLTSAAATHETPYGTASVSWALTGGTAFALDVVVPPNTSAEVVLPDGSAPVEVGSGRHAFACAIEEPRPVERPALFFDPDAHP</sequence>
<evidence type="ECO:0000259" key="6">
    <source>
        <dbReference type="Pfam" id="PF17389"/>
    </source>
</evidence>
<evidence type="ECO:0000313" key="8">
    <source>
        <dbReference type="EMBL" id="PWW25000.1"/>
    </source>
</evidence>
<dbReference type="PANTHER" id="PTHR33307:SF6">
    <property type="entry name" value="ALPHA-RHAMNOSIDASE (EUROFUNG)-RELATED"/>
    <property type="match status" value="1"/>
</dbReference>
<gene>
    <name evidence="8" type="ORF">JD79_04194</name>
</gene>
<dbReference type="InterPro" id="IPR013737">
    <property type="entry name" value="Bac_rhamnosid_N"/>
</dbReference>
<dbReference type="InterPro" id="IPR035398">
    <property type="entry name" value="Bac_rhamnosid_C"/>
</dbReference>
<dbReference type="InterPro" id="IPR035396">
    <property type="entry name" value="Bac_rhamnosid6H"/>
</dbReference>
<feature type="domain" description="Alpha-L-rhamnosidase concanavalin-like" evidence="4">
    <location>
        <begin position="318"/>
        <end position="417"/>
    </location>
</feature>
<dbReference type="EMBL" id="QGTX01000001">
    <property type="protein sequence ID" value="PWW25000.1"/>
    <property type="molecule type" value="Genomic_DNA"/>
</dbReference>
<protein>
    <recommendedName>
        <fullName evidence="2">alpha-L-rhamnosidase</fullName>
        <ecNumber evidence="2">3.2.1.40</ecNumber>
    </recommendedName>
</protein>
<dbReference type="AlphaFoldDB" id="A0A317QTD9"/>